<dbReference type="Gene3D" id="3.40.50.300">
    <property type="entry name" value="P-loop containing nucleotide triphosphate hydrolases"/>
    <property type="match status" value="1"/>
</dbReference>
<evidence type="ECO:0000259" key="11">
    <source>
        <dbReference type="PROSITE" id="PS51192"/>
    </source>
</evidence>
<feature type="compositionally biased region" description="Acidic residues" evidence="10">
    <location>
        <begin position="415"/>
        <end position="430"/>
    </location>
</feature>
<dbReference type="SUPFAM" id="SSF52540">
    <property type="entry name" value="P-loop containing nucleoside triphosphate hydrolases"/>
    <property type="match status" value="2"/>
</dbReference>
<feature type="compositionally biased region" description="Polar residues" evidence="10">
    <location>
        <begin position="241"/>
        <end position="251"/>
    </location>
</feature>
<dbReference type="InterPro" id="IPR027417">
    <property type="entry name" value="P-loop_NTPase"/>
</dbReference>
<keyword evidence="9" id="KW-0175">Coiled coil</keyword>
<dbReference type="Gene3D" id="3.40.50.10810">
    <property type="entry name" value="Tandem AAA-ATPase domain"/>
    <property type="match status" value="1"/>
</dbReference>
<feature type="coiled-coil region" evidence="9">
    <location>
        <begin position="449"/>
        <end position="476"/>
    </location>
</feature>
<dbReference type="PROSITE" id="PS51192">
    <property type="entry name" value="HELICASE_ATP_BIND_1"/>
    <property type="match status" value="1"/>
</dbReference>
<keyword evidence="3" id="KW-0547">Nucleotide-binding</keyword>
<evidence type="ECO:0000313" key="13">
    <source>
        <dbReference type="EMBL" id="KAL5112271.1"/>
    </source>
</evidence>
<dbReference type="CDD" id="cd18793">
    <property type="entry name" value="SF2_C_SNF"/>
    <property type="match status" value="1"/>
</dbReference>
<dbReference type="PANTHER" id="PTHR45797">
    <property type="entry name" value="RAD54-LIKE"/>
    <property type="match status" value="1"/>
</dbReference>
<comment type="similarity">
    <text evidence="2">Belongs to the SNF2/RAD54 helicase family.</text>
</comment>
<feature type="compositionally biased region" description="Basic and acidic residues" evidence="10">
    <location>
        <begin position="382"/>
        <end position="394"/>
    </location>
</feature>
<dbReference type="Proteomes" id="UP001651158">
    <property type="component" value="Unassembled WGS sequence"/>
</dbReference>
<feature type="compositionally biased region" description="Low complexity" evidence="10">
    <location>
        <begin position="1460"/>
        <end position="1475"/>
    </location>
</feature>
<evidence type="ECO:0000256" key="8">
    <source>
        <dbReference type="ARBA" id="ARBA00023242"/>
    </source>
</evidence>
<keyword evidence="5" id="KW-0347">Helicase</keyword>
<protein>
    <submittedName>
        <fullName evidence="13">Transcriptional regulator ATRX</fullName>
    </submittedName>
</protein>
<organism evidence="13 14">
    <name type="scientific">Taenia crassiceps</name>
    <dbReference type="NCBI Taxonomy" id="6207"/>
    <lineage>
        <taxon>Eukaryota</taxon>
        <taxon>Metazoa</taxon>
        <taxon>Spiralia</taxon>
        <taxon>Lophotrochozoa</taxon>
        <taxon>Platyhelminthes</taxon>
        <taxon>Cestoda</taxon>
        <taxon>Eucestoda</taxon>
        <taxon>Cyclophyllidea</taxon>
        <taxon>Taeniidae</taxon>
        <taxon>Taenia</taxon>
    </lineage>
</organism>
<feature type="compositionally biased region" description="Low complexity" evidence="10">
    <location>
        <begin position="1363"/>
        <end position="1377"/>
    </location>
</feature>
<feature type="compositionally biased region" description="Low complexity" evidence="10">
    <location>
        <begin position="366"/>
        <end position="380"/>
    </location>
</feature>
<evidence type="ECO:0000256" key="9">
    <source>
        <dbReference type="SAM" id="Coils"/>
    </source>
</evidence>
<feature type="compositionally biased region" description="Low complexity" evidence="10">
    <location>
        <begin position="180"/>
        <end position="194"/>
    </location>
</feature>
<feature type="compositionally biased region" description="Basic and acidic residues" evidence="10">
    <location>
        <begin position="153"/>
        <end position="164"/>
    </location>
</feature>
<feature type="domain" description="Helicase ATP-binding" evidence="11">
    <location>
        <begin position="538"/>
        <end position="726"/>
    </location>
</feature>
<dbReference type="EMBL" id="JAKROA010000001">
    <property type="protein sequence ID" value="KAL5112271.1"/>
    <property type="molecule type" value="Genomic_DNA"/>
</dbReference>
<evidence type="ECO:0000256" key="2">
    <source>
        <dbReference type="ARBA" id="ARBA00007025"/>
    </source>
</evidence>
<feature type="domain" description="Helicase C-terminal" evidence="12">
    <location>
        <begin position="993"/>
        <end position="1201"/>
    </location>
</feature>
<sequence length="1504" mass="169027">MSSRLKRSGGGCSPPMDNDGSTPESMESLTSVKRRKPSVNLGGSDPSGTLRHVRSRDPRPNIFNDGESITISSDSESSVSATDPKQKQSASNSVISEQVVYPHSLVDANSQHLTTTPAFNDEIMILSSSSSSPEKNFSSSIQLQRVESSGCVEETRKEASKDRLLSPLNMTKGEGKCRNSIGSSTSSSGKDPSSLTVGCAETASGSDEESVFKSEGGEPMKIKDDESAEVLNWETKCEITPDSSMESSTAKPITRRRKIASTGSDKEDNEVTDNKSVVAREEEEVDVNQEPKCEIALDSTAANSRRKSAVRRRNIASSSDEETKEKVGGGGSVKIKCADDEVKVVKPKRKRRRSMKHRLRRRRRSLSASSSSSSSSNAHSILSDHHASEHDGVKKERRGRSKKEAEGKAKRDTHEEEEEVGVEEGDDVDDKDSKKGRKKIRKILKDKKLSSETKNAEALERERRKRLEERQRLYNSVLEDSNEGSASKSSRLVLDFRKDSEEPLVEVHPDLVKHLKPHQVQAVRFLYDNIIESVEEHKENRSRLSGAILAHCMGLGKSLSTIAFIHTLLTHKEIGLGINTCLILCPVNTLLNWHREWRHWMPENAEVNVYELATAVANNFRIDVIRHWHAEGGILLMGYDMYRNITTSLLKKTRKQAYKKLIPTALIDPGPDVVVCDEGHLLKNCKTGVTKAINNLKTPKRVILTGTPLQNNLSEYWTMVNFVKPNLLGSAREFANRFVNPIKNGQHSNSTQRDVQLMKKRAHVLFKTLDGCVQRRDYGCLTQYLPPRLEYVLKIRLSNVQCELYRAFLQHRLERGVSGSGDDQRNTLFRDQQTLYRVWTHPYTLRMHETREARRLLLEDSTSEDEEKADEDESSTSVSELETDSGATVNSGSESVSSSSDIVTTKVTSASSRSTRARLRQMRRNTGVVDILDSEDETNQQASTAVEKMSGPEKRANGDPDNESENDQLKPWWYSFYQDEYDLRIDVGAKLSTLFFILKKCSEIGDKVLVFSQSLFSLDLIEWFLAAIDRQWCMSQGLEVDKNSKQSQELDKLLQSETFEMPSLVDYFSDMDRNTWRRGHDYERIDGSLSAVQRNSLQTRFNGPSQRFRLLIISTKAGGLGVNLTAANRLVIFDVSWNPSHDVQSIFRSYRFGQTKPVYIYRMVAQGTMEEKMYDRQVTKQSLALRVIDEQQIDRHFKEEDLRELYTFDPDIWDAETVAKRPPPALPKDRLLADLLSDHPNLVASYHNHDSLLENRLDEGLSEAERAEAWREYEEEKRVGRPMTDYQRLLLNNPEAAAALMAQRQRIEEEQRQRMMAMAAAYAAATAGNRLPYASINPSPLGLIDSMYTTVSAHTLPSHRPESSSGSRPPPQQQQQREALRPIAPRLDTLIPQLRRRDVFWESFNAMRNMLLTRYPMLARSPSTLHDMALRLFVNSVAGNVAAQNTLVNSHPAALPPSSMPSSSSNSAVAHHPAPNCSEPVLPTSAITSAPVVVDVDESSNDDS</sequence>
<dbReference type="InterPro" id="IPR049730">
    <property type="entry name" value="SNF2/RAD54-like_C"/>
</dbReference>
<feature type="compositionally biased region" description="Basic residues" evidence="10">
    <location>
        <begin position="345"/>
        <end position="365"/>
    </location>
</feature>
<feature type="compositionally biased region" description="Low complexity" evidence="10">
    <location>
        <begin position="888"/>
        <end position="914"/>
    </location>
</feature>
<comment type="subcellular location">
    <subcellularLocation>
        <location evidence="1">Nucleus</location>
    </subcellularLocation>
</comment>
<feature type="region of interest" description="Disordered" evidence="10">
    <location>
        <begin position="1452"/>
        <end position="1483"/>
    </location>
</feature>
<dbReference type="PROSITE" id="PS51194">
    <property type="entry name" value="HELICASE_CTER"/>
    <property type="match status" value="1"/>
</dbReference>
<feature type="region of interest" description="Disordered" evidence="10">
    <location>
        <begin position="1354"/>
        <end position="1384"/>
    </location>
</feature>
<comment type="caution">
    <text evidence="13">The sequence shown here is derived from an EMBL/GenBank/DDBJ whole genome shotgun (WGS) entry which is preliminary data.</text>
</comment>
<dbReference type="SMART" id="SM00487">
    <property type="entry name" value="DEXDc"/>
    <property type="match status" value="1"/>
</dbReference>
<dbReference type="InterPro" id="IPR044574">
    <property type="entry name" value="ARIP4-like"/>
</dbReference>
<feature type="compositionally biased region" description="Basic residues" evidence="10">
    <location>
        <begin position="304"/>
        <end position="314"/>
    </location>
</feature>
<feature type="compositionally biased region" description="Basic and acidic residues" evidence="10">
    <location>
        <begin position="402"/>
        <end position="414"/>
    </location>
</feature>
<feature type="compositionally biased region" description="Acidic residues" evidence="10">
    <location>
        <begin position="861"/>
        <end position="874"/>
    </location>
</feature>
<dbReference type="PANTHER" id="PTHR45797:SF3">
    <property type="entry name" value="TRANSCRIPTIONAL REGULATOR ATRX HOMOLOG"/>
    <property type="match status" value="1"/>
</dbReference>
<reference evidence="13 14" key="1">
    <citation type="journal article" date="2022" name="Front. Cell. Infect. Microbiol.">
        <title>The Genomes of Two Strains of Taenia crassiceps the Animal Model for the Study of Human Cysticercosis.</title>
        <authorList>
            <person name="Bobes R.J."/>
            <person name="Estrada K."/>
            <person name="Rios-Valencia D.G."/>
            <person name="Calderon-Gallegos A."/>
            <person name="de la Torre P."/>
            <person name="Carrero J.C."/>
            <person name="Sanchez-Flores A."/>
            <person name="Laclette J.P."/>
        </authorList>
    </citation>
    <scope>NUCLEOTIDE SEQUENCE [LARGE SCALE GENOMIC DNA]</scope>
    <source>
        <strain evidence="13">WFUcys</strain>
    </source>
</reference>
<feature type="region of interest" description="Disordered" evidence="10">
    <location>
        <begin position="129"/>
        <end position="438"/>
    </location>
</feature>
<feature type="region of interest" description="Disordered" evidence="10">
    <location>
        <begin position="1"/>
        <end position="95"/>
    </location>
</feature>
<name>A0ABR4QRQ7_9CEST</name>
<evidence type="ECO:0000256" key="4">
    <source>
        <dbReference type="ARBA" id="ARBA00022801"/>
    </source>
</evidence>
<evidence type="ECO:0000256" key="5">
    <source>
        <dbReference type="ARBA" id="ARBA00022806"/>
    </source>
</evidence>
<feature type="compositionally biased region" description="Polar residues" evidence="10">
    <location>
        <begin position="19"/>
        <end position="31"/>
    </location>
</feature>
<evidence type="ECO:0000256" key="3">
    <source>
        <dbReference type="ARBA" id="ARBA00022741"/>
    </source>
</evidence>
<evidence type="ECO:0000256" key="10">
    <source>
        <dbReference type="SAM" id="MobiDB-lite"/>
    </source>
</evidence>
<keyword evidence="4" id="KW-0378">Hydrolase</keyword>
<evidence type="ECO:0000256" key="7">
    <source>
        <dbReference type="ARBA" id="ARBA00023125"/>
    </source>
</evidence>
<evidence type="ECO:0000256" key="6">
    <source>
        <dbReference type="ARBA" id="ARBA00022840"/>
    </source>
</evidence>
<dbReference type="Pfam" id="PF00271">
    <property type="entry name" value="Helicase_C"/>
    <property type="match status" value="1"/>
</dbReference>
<evidence type="ECO:0000259" key="12">
    <source>
        <dbReference type="PROSITE" id="PS51194"/>
    </source>
</evidence>
<feature type="region of interest" description="Disordered" evidence="10">
    <location>
        <begin position="858"/>
        <end position="966"/>
    </location>
</feature>
<feature type="compositionally biased region" description="Basic and acidic residues" evidence="10">
    <location>
        <begin position="210"/>
        <end position="225"/>
    </location>
</feature>
<dbReference type="SMART" id="SM00490">
    <property type="entry name" value="HELICc"/>
    <property type="match status" value="1"/>
</dbReference>
<keyword evidence="7" id="KW-0238">DNA-binding</keyword>
<evidence type="ECO:0000256" key="1">
    <source>
        <dbReference type="ARBA" id="ARBA00004123"/>
    </source>
</evidence>
<dbReference type="InterPro" id="IPR038718">
    <property type="entry name" value="SNF2-like_sf"/>
</dbReference>
<dbReference type="InterPro" id="IPR001650">
    <property type="entry name" value="Helicase_C-like"/>
</dbReference>
<evidence type="ECO:0000313" key="14">
    <source>
        <dbReference type="Proteomes" id="UP001651158"/>
    </source>
</evidence>
<keyword evidence="14" id="KW-1185">Reference proteome</keyword>
<accession>A0ABR4QRQ7</accession>
<dbReference type="Pfam" id="PF00176">
    <property type="entry name" value="SNF2-rel_dom"/>
    <property type="match status" value="1"/>
</dbReference>
<dbReference type="InterPro" id="IPR014001">
    <property type="entry name" value="Helicase_ATP-bd"/>
</dbReference>
<keyword evidence="6" id="KW-0067">ATP-binding</keyword>
<dbReference type="InterPro" id="IPR000330">
    <property type="entry name" value="SNF2_N"/>
</dbReference>
<gene>
    <name evidence="13" type="ORF">TcWFU_006190</name>
</gene>
<proteinExistence type="inferred from homology"/>
<keyword evidence="8" id="KW-0539">Nucleus</keyword>
<feature type="compositionally biased region" description="Low complexity" evidence="10">
    <location>
        <begin position="67"/>
        <end position="83"/>
    </location>
</feature>
<feature type="compositionally biased region" description="Low complexity" evidence="10">
    <location>
        <begin position="129"/>
        <end position="140"/>
    </location>
</feature>